<evidence type="ECO:0000313" key="2">
    <source>
        <dbReference type="Proteomes" id="UP001218364"/>
    </source>
</evidence>
<dbReference type="Proteomes" id="UP001218364">
    <property type="component" value="Unassembled WGS sequence"/>
</dbReference>
<sequence>MSETLILVLLHAGFQAGVEGNMRTILKTVNVNANYSQQRKPVFPNGQFTARKAGGLLAKMPHPCDFRAELW</sequence>
<organism evidence="1 2">
    <name type="scientific">Phaeobacter gallaeciensis</name>
    <dbReference type="NCBI Taxonomy" id="60890"/>
    <lineage>
        <taxon>Bacteria</taxon>
        <taxon>Pseudomonadati</taxon>
        <taxon>Pseudomonadota</taxon>
        <taxon>Alphaproteobacteria</taxon>
        <taxon>Rhodobacterales</taxon>
        <taxon>Roseobacteraceae</taxon>
        <taxon>Phaeobacter</taxon>
    </lineage>
</organism>
<evidence type="ECO:0000313" key="1">
    <source>
        <dbReference type="EMBL" id="MDE4166811.1"/>
    </source>
</evidence>
<comment type="caution">
    <text evidence="1">The sequence shown here is derived from an EMBL/GenBank/DDBJ whole genome shotgun (WGS) entry which is preliminary data.</text>
</comment>
<proteinExistence type="predicted"/>
<accession>A0ABD4XBC4</accession>
<reference evidence="1 2" key="1">
    <citation type="submission" date="2023-02" db="EMBL/GenBank/DDBJ databases">
        <title>Population genomics of bacteria associated with diatom.</title>
        <authorList>
            <person name="Xie J."/>
            <person name="Wang H."/>
        </authorList>
    </citation>
    <scope>NUCLEOTIDE SEQUENCE [LARGE SCALE GENOMIC DNA]</scope>
    <source>
        <strain evidence="1 2">PT47_8</strain>
    </source>
</reference>
<gene>
    <name evidence="1" type="ORF">PXK24_14015</name>
</gene>
<dbReference type="EMBL" id="JARCJK010000006">
    <property type="protein sequence ID" value="MDE4166811.1"/>
    <property type="molecule type" value="Genomic_DNA"/>
</dbReference>
<name>A0ABD4XBC4_9RHOB</name>
<protein>
    <submittedName>
        <fullName evidence="1">Uncharacterized protein</fullName>
    </submittedName>
</protein>
<dbReference type="AlphaFoldDB" id="A0ABD4XBC4"/>